<keyword evidence="3" id="KW-1185">Reference proteome</keyword>
<sequence length="210" mass="22794">MDAPVTANHNAQVTPIQVMPAKNDAPNHVSPPPAYSNPFGLRAMSVEEFRLFTSVGNNVELDRSPLVSILNNHPNDMDLDYGDGLHPEEGQSPICLRINTSVKVCSSSNIVCIKDTPSEHANAIARAVVQAIQENSSGQCGIPMVDEDGRPRPIKIEVDASMEVEGQENVVGNEDVIGQALQQRRKRDHQDDEDEDSEASSSGSVKRSRS</sequence>
<feature type="region of interest" description="Disordered" evidence="1">
    <location>
        <begin position="166"/>
        <end position="210"/>
    </location>
</feature>
<dbReference type="EMBL" id="JASWJB010000310">
    <property type="protein sequence ID" value="KAK2591781.1"/>
    <property type="molecule type" value="Genomic_DNA"/>
</dbReference>
<evidence type="ECO:0000313" key="3">
    <source>
        <dbReference type="Proteomes" id="UP001251528"/>
    </source>
</evidence>
<proteinExistence type="predicted"/>
<accession>A0AAJ0CF03</accession>
<gene>
    <name evidence="2" type="ORF">QQS21_010540</name>
</gene>
<dbReference type="AlphaFoldDB" id="A0AAJ0CF03"/>
<protein>
    <submittedName>
        <fullName evidence="2">Uncharacterized protein</fullName>
    </submittedName>
</protein>
<dbReference type="Proteomes" id="UP001251528">
    <property type="component" value="Unassembled WGS sequence"/>
</dbReference>
<reference evidence="2" key="1">
    <citation type="submission" date="2023-06" db="EMBL/GenBank/DDBJ databases">
        <title>Conoideocrella luteorostrata (Hypocreales: Clavicipitaceae), a potential biocontrol fungus for elongate hemlock scale in United States Christmas tree production areas.</title>
        <authorList>
            <person name="Barrett H."/>
            <person name="Lovett B."/>
            <person name="Macias A.M."/>
            <person name="Stajich J.E."/>
            <person name="Kasson M.T."/>
        </authorList>
    </citation>
    <scope>NUCLEOTIDE SEQUENCE</scope>
    <source>
        <strain evidence="2">ARSEF 14590</strain>
    </source>
</reference>
<organism evidence="2 3">
    <name type="scientific">Conoideocrella luteorostrata</name>
    <dbReference type="NCBI Taxonomy" id="1105319"/>
    <lineage>
        <taxon>Eukaryota</taxon>
        <taxon>Fungi</taxon>
        <taxon>Dikarya</taxon>
        <taxon>Ascomycota</taxon>
        <taxon>Pezizomycotina</taxon>
        <taxon>Sordariomycetes</taxon>
        <taxon>Hypocreomycetidae</taxon>
        <taxon>Hypocreales</taxon>
        <taxon>Clavicipitaceae</taxon>
        <taxon>Conoideocrella</taxon>
    </lineage>
</organism>
<comment type="caution">
    <text evidence="2">The sequence shown here is derived from an EMBL/GenBank/DDBJ whole genome shotgun (WGS) entry which is preliminary data.</text>
</comment>
<name>A0AAJ0CF03_9HYPO</name>
<evidence type="ECO:0000256" key="1">
    <source>
        <dbReference type="SAM" id="MobiDB-lite"/>
    </source>
</evidence>
<feature type="compositionally biased region" description="Low complexity" evidence="1">
    <location>
        <begin position="199"/>
        <end position="210"/>
    </location>
</feature>
<evidence type="ECO:0000313" key="2">
    <source>
        <dbReference type="EMBL" id="KAK2591781.1"/>
    </source>
</evidence>
<feature type="compositionally biased region" description="Low complexity" evidence="1">
    <location>
        <begin position="167"/>
        <end position="176"/>
    </location>
</feature>